<dbReference type="GeneID" id="37068568"/>
<keyword evidence="4" id="KW-1185">Reference proteome</keyword>
<dbReference type="Pfam" id="PF03959">
    <property type="entry name" value="FSH1"/>
    <property type="match status" value="1"/>
</dbReference>
<feature type="domain" description="Serine hydrolase" evidence="2">
    <location>
        <begin position="16"/>
        <end position="273"/>
    </location>
</feature>
<evidence type="ECO:0000256" key="1">
    <source>
        <dbReference type="ARBA" id="ARBA00022801"/>
    </source>
</evidence>
<dbReference type="SUPFAM" id="SSF53474">
    <property type="entry name" value="alpha/beta-Hydrolases"/>
    <property type="match status" value="1"/>
</dbReference>
<dbReference type="AlphaFoldDB" id="A0A317WTY6"/>
<protein>
    <recommendedName>
        <fullName evidence="2">Serine hydrolase domain-containing protein</fullName>
    </recommendedName>
</protein>
<dbReference type="OrthoDB" id="414698at2759"/>
<dbReference type="Gene3D" id="3.40.50.1820">
    <property type="entry name" value="alpha/beta hydrolase"/>
    <property type="match status" value="1"/>
</dbReference>
<keyword evidence="1" id="KW-0378">Hydrolase</keyword>
<dbReference type="VEuPathDB" id="FungiDB:BO70DRAFT_393073"/>
<accession>A0A317WTY6</accession>
<comment type="caution">
    <text evidence="3">The sequence shown here is derived from an EMBL/GenBank/DDBJ whole genome shotgun (WGS) entry which is preliminary data.</text>
</comment>
<gene>
    <name evidence="3" type="ORF">BO70DRAFT_393073</name>
</gene>
<dbReference type="Proteomes" id="UP000247233">
    <property type="component" value="Unassembled WGS sequence"/>
</dbReference>
<dbReference type="InterPro" id="IPR005645">
    <property type="entry name" value="FSH-like_dom"/>
</dbReference>
<dbReference type="InterPro" id="IPR050593">
    <property type="entry name" value="LovG"/>
</dbReference>
<name>A0A317WTY6_9EURO</name>
<sequence length="327" mass="35782">MSPCIGSTPVQALVVTMKILCLHGHGTNAAILQYQLSGVINLADPSWEFHYLTGEVDCPPAPGITDNFPGPYRCYTRRFDPASEGAAHDLIDDTIDEQGPFDGVLGFSQGAAIAVSYLLEHQAQQPDKPLPFRFAVFCSSTVPCAADRVYSQTVLGCLSPEEEQHLRSGQDERIAQLPKHARTAISTLIETLDQTAPITQQHRSFYLDRPLAEIPCVRHPELCATRLAIPTLHVRGKTEQPEIKHMGQLVEAFCLTGKRRSWEHSAGHDLPRSGGEAGHFLSGVEWVVGQMNEGVAPDLDGSAWEFQLPASRRLDVTSCPVGTCKNH</sequence>
<dbReference type="GO" id="GO:0016787">
    <property type="term" value="F:hydrolase activity"/>
    <property type="evidence" value="ECO:0007669"/>
    <property type="project" value="UniProtKB-KW"/>
</dbReference>
<dbReference type="InterPro" id="IPR029058">
    <property type="entry name" value="AB_hydrolase_fold"/>
</dbReference>
<evidence type="ECO:0000259" key="2">
    <source>
        <dbReference type="Pfam" id="PF03959"/>
    </source>
</evidence>
<dbReference type="RefSeq" id="XP_025402705.1">
    <property type="nucleotide sequence ID" value="XM_025546331.1"/>
</dbReference>
<dbReference type="GO" id="GO:0005737">
    <property type="term" value="C:cytoplasm"/>
    <property type="evidence" value="ECO:0007669"/>
    <property type="project" value="TreeGrafter"/>
</dbReference>
<evidence type="ECO:0000313" key="3">
    <source>
        <dbReference type="EMBL" id="PWY89874.1"/>
    </source>
</evidence>
<dbReference type="GO" id="GO:0019748">
    <property type="term" value="P:secondary metabolic process"/>
    <property type="evidence" value="ECO:0007669"/>
    <property type="project" value="TreeGrafter"/>
</dbReference>
<organism evidence="3 4">
    <name type="scientific">Aspergillus heteromorphus CBS 117.55</name>
    <dbReference type="NCBI Taxonomy" id="1448321"/>
    <lineage>
        <taxon>Eukaryota</taxon>
        <taxon>Fungi</taxon>
        <taxon>Dikarya</taxon>
        <taxon>Ascomycota</taxon>
        <taxon>Pezizomycotina</taxon>
        <taxon>Eurotiomycetes</taxon>
        <taxon>Eurotiomycetidae</taxon>
        <taxon>Eurotiales</taxon>
        <taxon>Aspergillaceae</taxon>
        <taxon>Aspergillus</taxon>
        <taxon>Aspergillus subgen. Circumdati</taxon>
    </lineage>
</organism>
<reference evidence="3 4" key="1">
    <citation type="submission" date="2016-12" db="EMBL/GenBank/DDBJ databases">
        <title>The genomes of Aspergillus section Nigri reveals drivers in fungal speciation.</title>
        <authorList>
            <consortium name="DOE Joint Genome Institute"/>
            <person name="Vesth T.C."/>
            <person name="Nybo J."/>
            <person name="Theobald S."/>
            <person name="Brandl J."/>
            <person name="Frisvad J.C."/>
            <person name="Nielsen K.F."/>
            <person name="Lyhne E.K."/>
            <person name="Kogle M.E."/>
            <person name="Kuo A."/>
            <person name="Riley R."/>
            <person name="Clum A."/>
            <person name="Nolan M."/>
            <person name="Lipzen A."/>
            <person name="Salamov A."/>
            <person name="Henrissat B."/>
            <person name="Wiebenga A."/>
            <person name="De Vries R.P."/>
            <person name="Grigoriev I.V."/>
            <person name="Mortensen U.H."/>
            <person name="Andersen M.R."/>
            <person name="Baker S.E."/>
        </authorList>
    </citation>
    <scope>NUCLEOTIDE SEQUENCE [LARGE SCALE GENOMIC DNA]</scope>
    <source>
        <strain evidence="3 4">CBS 117.55</strain>
    </source>
</reference>
<dbReference type="PANTHER" id="PTHR48070">
    <property type="entry name" value="ESTERASE OVCA2"/>
    <property type="match status" value="1"/>
</dbReference>
<proteinExistence type="predicted"/>
<dbReference type="GO" id="GO:0005634">
    <property type="term" value="C:nucleus"/>
    <property type="evidence" value="ECO:0007669"/>
    <property type="project" value="TreeGrafter"/>
</dbReference>
<dbReference type="EMBL" id="MSFL01000003">
    <property type="protein sequence ID" value="PWY89874.1"/>
    <property type="molecule type" value="Genomic_DNA"/>
</dbReference>
<evidence type="ECO:0000313" key="4">
    <source>
        <dbReference type="Proteomes" id="UP000247233"/>
    </source>
</evidence>
<dbReference type="PANTHER" id="PTHR48070:SF4">
    <property type="entry name" value="ESTERASE ALNB"/>
    <property type="match status" value="1"/>
</dbReference>